<evidence type="ECO:0000313" key="2">
    <source>
        <dbReference type="Proteomes" id="UP000805193"/>
    </source>
</evidence>
<proteinExistence type="predicted"/>
<gene>
    <name evidence="1" type="ORF">HPB47_005840</name>
</gene>
<dbReference type="Proteomes" id="UP000805193">
    <property type="component" value="Unassembled WGS sequence"/>
</dbReference>
<organism evidence="1 2">
    <name type="scientific">Ixodes persulcatus</name>
    <name type="common">Taiga tick</name>
    <dbReference type="NCBI Taxonomy" id="34615"/>
    <lineage>
        <taxon>Eukaryota</taxon>
        <taxon>Metazoa</taxon>
        <taxon>Ecdysozoa</taxon>
        <taxon>Arthropoda</taxon>
        <taxon>Chelicerata</taxon>
        <taxon>Arachnida</taxon>
        <taxon>Acari</taxon>
        <taxon>Parasitiformes</taxon>
        <taxon>Ixodida</taxon>
        <taxon>Ixodoidea</taxon>
        <taxon>Ixodidae</taxon>
        <taxon>Ixodinae</taxon>
        <taxon>Ixodes</taxon>
    </lineage>
</organism>
<accession>A0AC60PBU7</accession>
<name>A0AC60PBU7_IXOPE</name>
<protein>
    <submittedName>
        <fullName evidence="1">Uncharacterized protein</fullName>
    </submittedName>
</protein>
<dbReference type="EMBL" id="JABSTQ010010877">
    <property type="protein sequence ID" value="KAG0417151.1"/>
    <property type="molecule type" value="Genomic_DNA"/>
</dbReference>
<sequence>MSVSISGFPAQRSSVSIWAASLFPIWKRMGKQGRSSDSGHVPRGLPPGYRASAIWPGSSQPHAESESAPSFPVAVGCRNSGLRLLALARAATSVEHAAVSLS</sequence>
<evidence type="ECO:0000313" key="1">
    <source>
        <dbReference type="EMBL" id="KAG0417151.1"/>
    </source>
</evidence>
<reference evidence="1 2" key="1">
    <citation type="journal article" date="2020" name="Cell">
        <title>Large-Scale Comparative Analyses of Tick Genomes Elucidate Their Genetic Diversity and Vector Capacities.</title>
        <authorList>
            <consortium name="Tick Genome and Microbiome Consortium (TIGMIC)"/>
            <person name="Jia N."/>
            <person name="Wang J."/>
            <person name="Shi W."/>
            <person name="Du L."/>
            <person name="Sun Y."/>
            <person name="Zhan W."/>
            <person name="Jiang J.F."/>
            <person name="Wang Q."/>
            <person name="Zhang B."/>
            <person name="Ji P."/>
            <person name="Bell-Sakyi L."/>
            <person name="Cui X.M."/>
            <person name="Yuan T.T."/>
            <person name="Jiang B.G."/>
            <person name="Yang W.F."/>
            <person name="Lam T.T."/>
            <person name="Chang Q.C."/>
            <person name="Ding S.J."/>
            <person name="Wang X.J."/>
            <person name="Zhu J.G."/>
            <person name="Ruan X.D."/>
            <person name="Zhao L."/>
            <person name="Wei J.T."/>
            <person name="Ye R.Z."/>
            <person name="Que T.C."/>
            <person name="Du C.H."/>
            <person name="Zhou Y.H."/>
            <person name="Cheng J.X."/>
            <person name="Dai P.F."/>
            <person name="Guo W.B."/>
            <person name="Han X.H."/>
            <person name="Huang E.J."/>
            <person name="Li L.F."/>
            <person name="Wei W."/>
            <person name="Gao Y.C."/>
            <person name="Liu J.Z."/>
            <person name="Shao H.Z."/>
            <person name="Wang X."/>
            <person name="Wang C.C."/>
            <person name="Yang T.C."/>
            <person name="Huo Q.B."/>
            <person name="Li W."/>
            <person name="Chen H.Y."/>
            <person name="Chen S.E."/>
            <person name="Zhou L.G."/>
            <person name="Ni X.B."/>
            <person name="Tian J.H."/>
            <person name="Sheng Y."/>
            <person name="Liu T."/>
            <person name="Pan Y.S."/>
            <person name="Xia L.Y."/>
            <person name="Li J."/>
            <person name="Zhao F."/>
            <person name="Cao W.C."/>
        </authorList>
    </citation>
    <scope>NUCLEOTIDE SEQUENCE [LARGE SCALE GENOMIC DNA]</scope>
    <source>
        <strain evidence="1">Iper-2018</strain>
    </source>
</reference>
<comment type="caution">
    <text evidence="1">The sequence shown here is derived from an EMBL/GenBank/DDBJ whole genome shotgun (WGS) entry which is preliminary data.</text>
</comment>
<keyword evidence="2" id="KW-1185">Reference proteome</keyword>